<feature type="region of interest" description="Disordered" evidence="1">
    <location>
        <begin position="1"/>
        <end position="49"/>
    </location>
</feature>
<evidence type="ECO:0000313" key="3">
    <source>
        <dbReference type="Proteomes" id="UP000712600"/>
    </source>
</evidence>
<proteinExistence type="predicted"/>
<protein>
    <submittedName>
        <fullName evidence="2">Uncharacterized protein</fullName>
    </submittedName>
</protein>
<organism evidence="2 3">
    <name type="scientific">Brassica cretica</name>
    <name type="common">Mustard</name>
    <dbReference type="NCBI Taxonomy" id="69181"/>
    <lineage>
        <taxon>Eukaryota</taxon>
        <taxon>Viridiplantae</taxon>
        <taxon>Streptophyta</taxon>
        <taxon>Embryophyta</taxon>
        <taxon>Tracheophyta</taxon>
        <taxon>Spermatophyta</taxon>
        <taxon>Magnoliopsida</taxon>
        <taxon>eudicotyledons</taxon>
        <taxon>Gunneridae</taxon>
        <taxon>Pentapetalae</taxon>
        <taxon>rosids</taxon>
        <taxon>malvids</taxon>
        <taxon>Brassicales</taxon>
        <taxon>Brassicaceae</taxon>
        <taxon>Brassiceae</taxon>
        <taxon>Brassica</taxon>
    </lineage>
</organism>
<evidence type="ECO:0000313" key="2">
    <source>
        <dbReference type="EMBL" id="KAF3555234.1"/>
    </source>
</evidence>
<dbReference type="Proteomes" id="UP000712600">
    <property type="component" value="Unassembled WGS sequence"/>
</dbReference>
<reference evidence="2" key="1">
    <citation type="submission" date="2019-12" db="EMBL/GenBank/DDBJ databases">
        <title>Genome sequencing and annotation of Brassica cretica.</title>
        <authorList>
            <person name="Studholme D.J."/>
            <person name="Sarris P."/>
        </authorList>
    </citation>
    <scope>NUCLEOTIDE SEQUENCE</scope>
    <source>
        <strain evidence="2">PFS-109/04</strain>
        <tissue evidence="2">Leaf</tissue>
    </source>
</reference>
<dbReference type="AlphaFoldDB" id="A0A8S9QQV5"/>
<accession>A0A8S9QQV5</accession>
<feature type="compositionally biased region" description="Basic and acidic residues" evidence="1">
    <location>
        <begin position="29"/>
        <end position="41"/>
    </location>
</feature>
<sequence length="73" mass="8006">MPVLFKGGQSTPSSLVDGRPGSTTRPARRMAELDRPHDHLGRSTGWTSPVRQTDELDRLSHLHPVLVASPPEI</sequence>
<comment type="caution">
    <text evidence="2">The sequence shown here is derived from an EMBL/GenBank/DDBJ whole genome shotgun (WGS) entry which is preliminary data.</text>
</comment>
<gene>
    <name evidence="2" type="ORF">F2Q69_00014092</name>
</gene>
<evidence type="ECO:0000256" key="1">
    <source>
        <dbReference type="SAM" id="MobiDB-lite"/>
    </source>
</evidence>
<dbReference type="EMBL" id="QGKX02000996">
    <property type="protein sequence ID" value="KAF3555234.1"/>
    <property type="molecule type" value="Genomic_DNA"/>
</dbReference>
<name>A0A8S9QQV5_BRACR</name>